<feature type="non-terminal residue" evidence="1">
    <location>
        <position position="1"/>
    </location>
</feature>
<evidence type="ECO:0000313" key="1">
    <source>
        <dbReference type="EMBL" id="KAI5627672.1"/>
    </source>
</evidence>
<accession>A0AAD5FTU6</accession>
<keyword evidence="2" id="KW-1185">Reference proteome</keyword>
<name>A0AAD5FTU6_SILAS</name>
<sequence length="512" mass="58859">ISNAIDAVLPDLPITTKKSLEDTLKSLGVETQSDFRFLEESDLAAVLRPIQARKFISVLKETTQISQTPKQTVCSNPGSFLSQSSSCSSPNTSPPSVNWVDSFEVPWNTFPEELMQALERQKRPNPRLRREMVRIVVAAMMKVCTCPSRKNLTEVAKRMVAKYPNSLQDVIEECVIGPGYYSLVKQFQARVENARRTSTPKIKKRVHNTEECDTEEVTPEKRAAVQDTYGCINWEVRFMPLSKTAESQQLKKEKMRNLSQTTDWNEEEVKVLMKSTYYSQRKDINKGTDMKILFDDWPFLFQESGMEVHFKDLTGMPFKETFLNSIDRKGNRLLNFMRNVCATKNKHVLQAITKLQVLRGQRNGCSEDVKDMILLLLSYFDEKEDLLLHYVEETSLAKDVELENLPVTPCIIVCGKTHAAVRCMLSVDCKIVYNDITTFIAAVCLMFGSYYCFNIHYPTELASVLEFLQRCFFIINPEKGTKVVEKKNKKRLQVNPRVFTLISDLSDHEWRE</sequence>
<evidence type="ECO:0000313" key="2">
    <source>
        <dbReference type="Proteomes" id="UP001205998"/>
    </source>
</evidence>
<dbReference type="PANTHER" id="PTHR31025">
    <property type="entry name" value="SI:CH211-196P9.1-RELATED"/>
    <property type="match status" value="1"/>
</dbReference>
<feature type="non-terminal residue" evidence="1">
    <location>
        <position position="512"/>
    </location>
</feature>
<protein>
    <submittedName>
        <fullName evidence="1">Uncharacterized protein</fullName>
    </submittedName>
</protein>
<reference evidence="1" key="1">
    <citation type="submission" date="2018-07" db="EMBL/GenBank/DDBJ databases">
        <title>Comparative genomics of catfishes provides insights into carnivory and benthic adaptation.</title>
        <authorList>
            <person name="Zhang Y."/>
            <person name="Wang D."/>
            <person name="Peng Z."/>
            <person name="Zheng S."/>
            <person name="Shao F."/>
            <person name="Tao W."/>
        </authorList>
    </citation>
    <scope>NUCLEOTIDE SEQUENCE</scope>
    <source>
        <strain evidence="1">Chongqing</strain>
    </source>
</reference>
<dbReference type="AlphaFoldDB" id="A0AAD5FTU6"/>
<dbReference type="EMBL" id="MU549698">
    <property type="protein sequence ID" value="KAI5627672.1"/>
    <property type="molecule type" value="Genomic_DNA"/>
</dbReference>
<dbReference type="Proteomes" id="UP001205998">
    <property type="component" value="Unassembled WGS sequence"/>
</dbReference>
<dbReference type="PANTHER" id="PTHR31025:SF30">
    <property type="entry name" value="SI:DKEY-15H8.17"/>
    <property type="match status" value="1"/>
</dbReference>
<organism evidence="1 2">
    <name type="scientific">Silurus asotus</name>
    <name type="common">Amur catfish</name>
    <name type="synonym">Parasilurus asotus</name>
    <dbReference type="NCBI Taxonomy" id="30991"/>
    <lineage>
        <taxon>Eukaryota</taxon>
        <taxon>Metazoa</taxon>
        <taxon>Chordata</taxon>
        <taxon>Craniata</taxon>
        <taxon>Vertebrata</taxon>
        <taxon>Euteleostomi</taxon>
        <taxon>Actinopterygii</taxon>
        <taxon>Neopterygii</taxon>
        <taxon>Teleostei</taxon>
        <taxon>Ostariophysi</taxon>
        <taxon>Siluriformes</taxon>
        <taxon>Siluridae</taxon>
        <taxon>Silurus</taxon>
    </lineage>
</organism>
<gene>
    <name evidence="1" type="ORF">C0J50_8447</name>
</gene>
<proteinExistence type="predicted"/>
<comment type="caution">
    <text evidence="1">The sequence shown here is derived from an EMBL/GenBank/DDBJ whole genome shotgun (WGS) entry which is preliminary data.</text>
</comment>